<evidence type="ECO:0000256" key="1">
    <source>
        <dbReference type="SAM" id="MobiDB-lite"/>
    </source>
</evidence>
<evidence type="ECO:0000313" key="4">
    <source>
        <dbReference type="Proteomes" id="UP000287651"/>
    </source>
</evidence>
<evidence type="ECO:0000259" key="2">
    <source>
        <dbReference type="Pfam" id="PF03732"/>
    </source>
</evidence>
<protein>
    <recommendedName>
        <fullName evidence="2">Retrotransposon gag domain-containing protein</fullName>
    </recommendedName>
</protein>
<evidence type="ECO:0000313" key="3">
    <source>
        <dbReference type="EMBL" id="RRT67423.1"/>
    </source>
</evidence>
<dbReference type="EMBL" id="AMZH03005049">
    <property type="protein sequence ID" value="RRT67423.1"/>
    <property type="molecule type" value="Genomic_DNA"/>
</dbReference>
<sequence>MSRRQKGHEAEQSRPRQLSRKSYEEEMEPWQRKVRRTDEDHGRWISGLDVDRKAEEFIDRIHKKLNPDHCLEVRSTHRSCSKGNVHHAAMTKDDMETYDNMHPPSNTNTEHLGGPNPVPQTEEAITSAPTPNRYWRMLTNLGFSPTVMNLEPPVVMVEAFLGLTHQKKFLKSKEELGESSKGGSPFTPKIQDKPILVNFRLSSLELYVGSSDPTERVAMFQAQMTLYDTSDALMYRAFPTTLRGLARIWYSQLKPALISSFNSLAKEFEINFLASVCPEPNAASLLMLAQGSEESLSQFVGQFISEVRGMLDVHPSLTISILDGA</sequence>
<comment type="caution">
    <text evidence="3">The sequence shown here is derived from an EMBL/GenBank/DDBJ whole genome shotgun (WGS) entry which is preliminary data.</text>
</comment>
<feature type="domain" description="Retrotransposon gag" evidence="2">
    <location>
        <begin position="237"/>
        <end position="303"/>
    </location>
</feature>
<accession>A0A426ZTR3</accession>
<proteinExistence type="predicted"/>
<dbReference type="Pfam" id="PF03732">
    <property type="entry name" value="Retrotrans_gag"/>
    <property type="match status" value="1"/>
</dbReference>
<feature type="region of interest" description="Disordered" evidence="1">
    <location>
        <begin position="1"/>
        <end position="38"/>
    </location>
</feature>
<organism evidence="3 4">
    <name type="scientific">Ensete ventricosum</name>
    <name type="common">Abyssinian banana</name>
    <name type="synonym">Musa ensete</name>
    <dbReference type="NCBI Taxonomy" id="4639"/>
    <lineage>
        <taxon>Eukaryota</taxon>
        <taxon>Viridiplantae</taxon>
        <taxon>Streptophyta</taxon>
        <taxon>Embryophyta</taxon>
        <taxon>Tracheophyta</taxon>
        <taxon>Spermatophyta</taxon>
        <taxon>Magnoliopsida</taxon>
        <taxon>Liliopsida</taxon>
        <taxon>Zingiberales</taxon>
        <taxon>Musaceae</taxon>
        <taxon>Ensete</taxon>
    </lineage>
</organism>
<reference evidence="3 4" key="1">
    <citation type="journal article" date="2014" name="Agronomy (Basel)">
        <title>A Draft Genome Sequence for Ensete ventricosum, the Drought-Tolerant Tree Against Hunger.</title>
        <authorList>
            <person name="Harrison J."/>
            <person name="Moore K.A."/>
            <person name="Paszkiewicz K."/>
            <person name="Jones T."/>
            <person name="Grant M."/>
            <person name="Ambacheew D."/>
            <person name="Muzemil S."/>
            <person name="Studholme D.J."/>
        </authorList>
    </citation>
    <scope>NUCLEOTIDE SEQUENCE [LARGE SCALE GENOMIC DNA]</scope>
</reference>
<dbReference type="PANTHER" id="PTHR33223:SF10">
    <property type="entry name" value="AMINOTRANSFERASE-LIKE PLANT MOBILE DOMAIN-CONTAINING PROTEIN"/>
    <property type="match status" value="1"/>
</dbReference>
<name>A0A426ZTR3_ENSVE</name>
<dbReference type="PANTHER" id="PTHR33223">
    <property type="entry name" value="CCHC-TYPE DOMAIN-CONTAINING PROTEIN"/>
    <property type="match status" value="1"/>
</dbReference>
<dbReference type="Proteomes" id="UP000287651">
    <property type="component" value="Unassembled WGS sequence"/>
</dbReference>
<dbReference type="AlphaFoldDB" id="A0A426ZTR3"/>
<gene>
    <name evidence="3" type="ORF">B296_00003678</name>
</gene>
<dbReference type="InterPro" id="IPR005162">
    <property type="entry name" value="Retrotrans_gag_dom"/>
</dbReference>